<dbReference type="OrthoDB" id="5296638at2"/>
<dbReference type="Gene3D" id="3.30.700.10">
    <property type="entry name" value="Glycoprotein, Type 4 Pilin"/>
    <property type="match status" value="1"/>
</dbReference>
<evidence type="ECO:0000313" key="3">
    <source>
        <dbReference type="Proteomes" id="UP000298133"/>
    </source>
</evidence>
<keyword evidence="1" id="KW-1133">Transmembrane helix</keyword>
<keyword evidence="3" id="KW-1185">Reference proteome</keyword>
<keyword evidence="1" id="KW-0812">Transmembrane</keyword>
<reference evidence="2 3" key="1">
    <citation type="submission" date="2019-03" db="EMBL/GenBank/DDBJ databases">
        <title>Draft genome of Gammaproteobacteria bacterium LSUCC0057, a member of the SAR92 clade.</title>
        <authorList>
            <person name="Lanclos V.C."/>
            <person name="Doiron C."/>
            <person name="Henson M.W."/>
            <person name="Thrash J.C."/>
        </authorList>
    </citation>
    <scope>NUCLEOTIDE SEQUENCE [LARGE SCALE GENOMIC DNA]</scope>
    <source>
        <strain evidence="2 3">LSUCC0057</strain>
    </source>
</reference>
<dbReference type="InterPro" id="IPR031982">
    <property type="entry name" value="PilE-like"/>
</dbReference>
<protein>
    <submittedName>
        <fullName evidence="2">Prepilin-type N-terminal cleavage/methylation domain-containing protein</fullName>
    </submittedName>
</protein>
<proteinExistence type="predicted"/>
<dbReference type="InterPro" id="IPR045584">
    <property type="entry name" value="Pilin-like"/>
</dbReference>
<keyword evidence="1" id="KW-0472">Membrane</keyword>
<feature type="transmembrane region" description="Helical" evidence="1">
    <location>
        <begin position="20"/>
        <end position="40"/>
    </location>
</feature>
<dbReference type="InterPro" id="IPR012902">
    <property type="entry name" value="N_methyl_site"/>
</dbReference>
<organism evidence="2 3">
    <name type="scientific">Gammaproteobacteria bacterium LSUCC0057</name>
    <dbReference type="NCBI Taxonomy" id="2559237"/>
    <lineage>
        <taxon>Bacteria</taxon>
        <taxon>Pseudomonadati</taxon>
        <taxon>Pseudomonadota</taxon>
        <taxon>Gammaproteobacteria</taxon>
        <taxon>Cellvibrionales</taxon>
        <taxon>Porticoccaceae</taxon>
        <taxon>SAR92 clade</taxon>
    </lineage>
</organism>
<dbReference type="Pfam" id="PF07963">
    <property type="entry name" value="N_methyl"/>
    <property type="match status" value="1"/>
</dbReference>
<dbReference type="AlphaFoldDB" id="A0A4Y8UFW3"/>
<dbReference type="GO" id="GO:0043683">
    <property type="term" value="P:type IV pilus assembly"/>
    <property type="evidence" value="ECO:0007669"/>
    <property type="project" value="InterPro"/>
</dbReference>
<dbReference type="EMBL" id="SPIA01000003">
    <property type="protein sequence ID" value="TFH67610.1"/>
    <property type="molecule type" value="Genomic_DNA"/>
</dbReference>
<dbReference type="Pfam" id="PF16732">
    <property type="entry name" value="ComP_DUS"/>
    <property type="match status" value="1"/>
</dbReference>
<accession>A0A4Y8UFW3</accession>
<dbReference type="SUPFAM" id="SSF54523">
    <property type="entry name" value="Pili subunits"/>
    <property type="match status" value="1"/>
</dbReference>
<evidence type="ECO:0000256" key="1">
    <source>
        <dbReference type="SAM" id="Phobius"/>
    </source>
</evidence>
<gene>
    <name evidence="2" type="ORF">E3W66_08650</name>
</gene>
<dbReference type="Proteomes" id="UP000298133">
    <property type="component" value="Unassembled WGS sequence"/>
</dbReference>
<sequence length="145" mass="15586">MLATSGETAATTTPRAALGFTLIELLAALLVITLLAATAYPSYSSYVQRSVRAQAQQTLLDLSIVQQQRLLQYGAYLELDDTAAVSAQLSVPDKVAENYTLSVSYRNASRQQFVATATPLLSGQMSADSVLAIDEQGNRSPVELW</sequence>
<name>A0A4Y8UFW3_9GAMM</name>
<comment type="caution">
    <text evidence="2">The sequence shown here is derived from an EMBL/GenBank/DDBJ whole genome shotgun (WGS) entry which is preliminary data.</text>
</comment>
<evidence type="ECO:0000313" key="2">
    <source>
        <dbReference type="EMBL" id="TFH67610.1"/>
    </source>
</evidence>
<dbReference type="NCBIfam" id="TIGR02532">
    <property type="entry name" value="IV_pilin_GFxxxE"/>
    <property type="match status" value="1"/>
</dbReference>